<feature type="domain" description="Enoyl reductase (ER)" evidence="1">
    <location>
        <begin position="10"/>
        <end position="319"/>
    </location>
</feature>
<protein>
    <submittedName>
        <fullName evidence="2">Narbonolide/10-deoxymethynolide synthase PikA2, modules 3 and 4</fullName>
    </submittedName>
</protein>
<sequence>MQAIIYREYGSADVLRLSEVARPTPAEDQVLIKVYATALNAADWRLMSGKPFPVRFMTGLFKPKKGIPGTDVAGVIEAVGRNITQFKVGDAVFGDLSGCGAGGLGQYVCAPEHVLVLKPEQLSFEQAAAAPMAAVTALQGLRQGQIVAGQKVLIYGASGGIGTFAVQLAKHFGATVTAVSSAAKHDLLRSLGADQVIDYAKDDFARNGQYYDLILGVNGYRSIFDYKRSLVPQGRYVMVGGEMRQIFQAIALGKLLSIGTQKKLSNLFAKPNQTDLAKIGFLLANGDIKAVIDQRYPLDEAPAAMRYLQAGHAKGKIIIDMQATAAQSVEQTV</sequence>
<dbReference type="SMART" id="SM00829">
    <property type="entry name" value="PKS_ER"/>
    <property type="match status" value="1"/>
</dbReference>
<dbReference type="Gene3D" id="3.40.50.720">
    <property type="entry name" value="NAD(P)-binding Rossmann-like Domain"/>
    <property type="match status" value="1"/>
</dbReference>
<dbReference type="InterPro" id="IPR011032">
    <property type="entry name" value="GroES-like_sf"/>
</dbReference>
<accession>A0ABP9WX64</accession>
<evidence type="ECO:0000259" key="1">
    <source>
        <dbReference type="SMART" id="SM00829"/>
    </source>
</evidence>
<dbReference type="InterPro" id="IPR052733">
    <property type="entry name" value="Chloroplast_QOR"/>
</dbReference>
<evidence type="ECO:0000313" key="3">
    <source>
        <dbReference type="Proteomes" id="UP001428290"/>
    </source>
</evidence>
<gene>
    <name evidence="2" type="primary">pikAII</name>
    <name evidence="2" type="ORF">Hgul01_00972</name>
</gene>
<dbReference type="InterPro" id="IPR002364">
    <property type="entry name" value="Quin_OxRdtase/zeta-crystal_CS"/>
</dbReference>
<dbReference type="SUPFAM" id="SSF51735">
    <property type="entry name" value="NAD(P)-binding Rossmann-fold domains"/>
    <property type="match status" value="1"/>
</dbReference>
<dbReference type="PANTHER" id="PTHR44013:SF1">
    <property type="entry name" value="ZINC-TYPE ALCOHOL DEHYDROGENASE-LIKE PROTEIN C16A3.02C"/>
    <property type="match status" value="1"/>
</dbReference>
<name>A0ABP9WX64_9CHLR</name>
<dbReference type="InterPro" id="IPR020843">
    <property type="entry name" value="ER"/>
</dbReference>
<dbReference type="RefSeq" id="WP_345720828.1">
    <property type="nucleotide sequence ID" value="NZ_BAABRU010000003.1"/>
</dbReference>
<dbReference type="EMBL" id="BAABRU010000003">
    <property type="protein sequence ID" value="GAA5527188.1"/>
    <property type="molecule type" value="Genomic_DNA"/>
</dbReference>
<dbReference type="Proteomes" id="UP001428290">
    <property type="component" value="Unassembled WGS sequence"/>
</dbReference>
<dbReference type="PROSITE" id="PS01162">
    <property type="entry name" value="QOR_ZETA_CRYSTAL"/>
    <property type="match status" value="1"/>
</dbReference>
<proteinExistence type="predicted"/>
<dbReference type="Pfam" id="PF13602">
    <property type="entry name" value="ADH_zinc_N_2"/>
    <property type="match status" value="1"/>
</dbReference>
<dbReference type="PANTHER" id="PTHR44013">
    <property type="entry name" value="ZINC-TYPE ALCOHOL DEHYDROGENASE-LIKE PROTEIN C16A3.02C"/>
    <property type="match status" value="1"/>
</dbReference>
<evidence type="ECO:0000313" key="2">
    <source>
        <dbReference type="EMBL" id="GAA5527188.1"/>
    </source>
</evidence>
<dbReference type="Pfam" id="PF08240">
    <property type="entry name" value="ADH_N"/>
    <property type="match status" value="1"/>
</dbReference>
<dbReference type="InterPro" id="IPR013154">
    <property type="entry name" value="ADH-like_N"/>
</dbReference>
<dbReference type="InterPro" id="IPR036291">
    <property type="entry name" value="NAD(P)-bd_dom_sf"/>
</dbReference>
<organism evidence="2 3">
    <name type="scientific">Herpetosiphon gulosus</name>
    <dbReference type="NCBI Taxonomy" id="1973496"/>
    <lineage>
        <taxon>Bacteria</taxon>
        <taxon>Bacillati</taxon>
        <taxon>Chloroflexota</taxon>
        <taxon>Chloroflexia</taxon>
        <taxon>Herpetosiphonales</taxon>
        <taxon>Herpetosiphonaceae</taxon>
        <taxon>Herpetosiphon</taxon>
    </lineage>
</organism>
<reference evidence="2 3" key="1">
    <citation type="submission" date="2024-02" db="EMBL/GenBank/DDBJ databases">
        <title>Herpetosiphon gulosus NBRC 112829.</title>
        <authorList>
            <person name="Ichikawa N."/>
            <person name="Katano-Makiyama Y."/>
            <person name="Hidaka K."/>
        </authorList>
    </citation>
    <scope>NUCLEOTIDE SEQUENCE [LARGE SCALE GENOMIC DNA]</scope>
    <source>
        <strain evidence="2 3">NBRC 112829</strain>
    </source>
</reference>
<dbReference type="CDD" id="cd08267">
    <property type="entry name" value="MDR1"/>
    <property type="match status" value="1"/>
</dbReference>
<comment type="caution">
    <text evidence="2">The sequence shown here is derived from an EMBL/GenBank/DDBJ whole genome shotgun (WGS) entry which is preliminary data.</text>
</comment>
<dbReference type="SUPFAM" id="SSF50129">
    <property type="entry name" value="GroES-like"/>
    <property type="match status" value="1"/>
</dbReference>
<dbReference type="Gene3D" id="3.90.180.10">
    <property type="entry name" value="Medium-chain alcohol dehydrogenases, catalytic domain"/>
    <property type="match status" value="1"/>
</dbReference>
<keyword evidence="3" id="KW-1185">Reference proteome</keyword>